<reference evidence="4 5" key="1">
    <citation type="journal article" date="2021" name="Nat. Commun.">
        <title>Incipient diploidization of the medicinal plant Perilla within 10,000 years.</title>
        <authorList>
            <person name="Zhang Y."/>
            <person name="Shen Q."/>
            <person name="Leng L."/>
            <person name="Zhang D."/>
            <person name="Chen S."/>
            <person name="Shi Y."/>
            <person name="Ning Z."/>
            <person name="Chen S."/>
        </authorList>
    </citation>
    <scope>NUCLEOTIDE SEQUENCE [LARGE SCALE GENOMIC DNA]</scope>
    <source>
        <strain evidence="5">cv. PC099</strain>
    </source>
</reference>
<organism evidence="4 5">
    <name type="scientific">Perilla frutescens var. hirtella</name>
    <name type="common">Perilla citriodora</name>
    <name type="synonym">Perilla setoyensis</name>
    <dbReference type="NCBI Taxonomy" id="608512"/>
    <lineage>
        <taxon>Eukaryota</taxon>
        <taxon>Viridiplantae</taxon>
        <taxon>Streptophyta</taxon>
        <taxon>Embryophyta</taxon>
        <taxon>Tracheophyta</taxon>
        <taxon>Spermatophyta</taxon>
        <taxon>Magnoliopsida</taxon>
        <taxon>eudicotyledons</taxon>
        <taxon>Gunneridae</taxon>
        <taxon>Pentapetalae</taxon>
        <taxon>asterids</taxon>
        <taxon>lamiids</taxon>
        <taxon>Lamiales</taxon>
        <taxon>Lamiaceae</taxon>
        <taxon>Nepetoideae</taxon>
        <taxon>Elsholtzieae</taxon>
        <taxon>Perilla</taxon>
    </lineage>
</organism>
<keyword evidence="1 2" id="KW-0732">Signal</keyword>
<evidence type="ECO:0000313" key="4">
    <source>
        <dbReference type="EMBL" id="KAH6832359.1"/>
    </source>
</evidence>
<dbReference type="Proteomes" id="UP001190926">
    <property type="component" value="Unassembled WGS sequence"/>
</dbReference>
<dbReference type="Pfam" id="PF07983">
    <property type="entry name" value="X8"/>
    <property type="match status" value="1"/>
</dbReference>
<evidence type="ECO:0000313" key="5">
    <source>
        <dbReference type="Proteomes" id="UP001190926"/>
    </source>
</evidence>
<dbReference type="InterPro" id="IPR044788">
    <property type="entry name" value="X8_dom_prot"/>
</dbReference>
<gene>
    <name evidence="4" type="ORF">C2S53_007219</name>
</gene>
<dbReference type="PROSITE" id="PS51257">
    <property type="entry name" value="PROKAR_LIPOPROTEIN"/>
    <property type="match status" value="1"/>
</dbReference>
<name>A0AAD4P9V6_PERFH</name>
<evidence type="ECO:0000256" key="1">
    <source>
        <dbReference type="ARBA" id="ARBA00022729"/>
    </source>
</evidence>
<dbReference type="PANTHER" id="PTHR31044:SF52">
    <property type="entry name" value="OS01G0631500 PROTEIN"/>
    <property type="match status" value="1"/>
</dbReference>
<protein>
    <recommendedName>
        <fullName evidence="3">X8 domain-containing protein</fullName>
    </recommendedName>
</protein>
<dbReference type="PANTHER" id="PTHR31044">
    <property type="entry name" value="BETA-1,3 GLUCANASE"/>
    <property type="match status" value="1"/>
</dbReference>
<dbReference type="InterPro" id="IPR012946">
    <property type="entry name" value="X8"/>
</dbReference>
<evidence type="ECO:0000259" key="3">
    <source>
        <dbReference type="SMART" id="SM00768"/>
    </source>
</evidence>
<keyword evidence="5" id="KW-1185">Reference proteome</keyword>
<dbReference type="AlphaFoldDB" id="A0AAD4P9V6"/>
<dbReference type="EMBL" id="SDAM02000071">
    <property type="protein sequence ID" value="KAH6832359.1"/>
    <property type="molecule type" value="Genomic_DNA"/>
</dbReference>
<dbReference type="GO" id="GO:0009506">
    <property type="term" value="C:plasmodesma"/>
    <property type="evidence" value="ECO:0007669"/>
    <property type="project" value="UniProtKB-ARBA"/>
</dbReference>
<dbReference type="SMART" id="SM00768">
    <property type="entry name" value="X8"/>
    <property type="match status" value="1"/>
</dbReference>
<sequence length="155" mass="16900">MKLSLFIVSFHLGLLISCIAANSNNVVDAIEDQKQQKSWCVVTVGASADPAKLESFVDRACFDQLDCKPIRYDGSCFDPNTVQNHASYVLNLVYRATGVCTSGLGTITPNDPCRADPFDSSTRTYVLFIDGGTRKSRLKPLGNEITHSSISYATL</sequence>
<proteinExistence type="predicted"/>
<feature type="domain" description="X8" evidence="3">
    <location>
        <begin position="38"/>
        <end position="115"/>
    </location>
</feature>
<feature type="chain" id="PRO_5042220231" description="X8 domain-containing protein" evidence="2">
    <location>
        <begin position="22"/>
        <end position="155"/>
    </location>
</feature>
<feature type="signal peptide" evidence="2">
    <location>
        <begin position="1"/>
        <end position="21"/>
    </location>
</feature>
<comment type="caution">
    <text evidence="4">The sequence shown here is derived from an EMBL/GenBank/DDBJ whole genome shotgun (WGS) entry which is preliminary data.</text>
</comment>
<accession>A0AAD4P9V6</accession>
<evidence type="ECO:0000256" key="2">
    <source>
        <dbReference type="SAM" id="SignalP"/>
    </source>
</evidence>